<comment type="caution">
    <text evidence="4">The sequence shown here is derived from an EMBL/GenBank/DDBJ whole genome shotgun (WGS) entry which is preliminary data.</text>
</comment>
<feature type="compositionally biased region" description="Pro residues" evidence="1">
    <location>
        <begin position="34"/>
        <end position="59"/>
    </location>
</feature>
<organism evidence="4 5">
    <name type="scientific">Thermosinus carboxydivorans Nor1</name>
    <dbReference type="NCBI Taxonomy" id="401526"/>
    <lineage>
        <taxon>Bacteria</taxon>
        <taxon>Bacillati</taxon>
        <taxon>Bacillota</taxon>
        <taxon>Negativicutes</taxon>
        <taxon>Selenomonadales</taxon>
        <taxon>Sporomusaceae</taxon>
        <taxon>Thermosinus</taxon>
    </lineage>
</organism>
<name>A1HTF8_9FIRM</name>
<dbReference type="RefSeq" id="WP_007290312.1">
    <property type="nucleotide sequence ID" value="NZ_AAWL01000024.1"/>
</dbReference>
<evidence type="ECO:0000256" key="1">
    <source>
        <dbReference type="SAM" id="MobiDB-lite"/>
    </source>
</evidence>
<feature type="region of interest" description="Disordered" evidence="1">
    <location>
        <begin position="34"/>
        <end position="62"/>
    </location>
</feature>
<feature type="domain" description="Sporulation stage II protein D amidase enhancer LytB N-terminal" evidence="3">
    <location>
        <begin position="81"/>
        <end position="169"/>
    </location>
</feature>
<keyword evidence="2" id="KW-0812">Transmembrane</keyword>
<dbReference type="InterPro" id="IPR013693">
    <property type="entry name" value="SpoIID/LytB_N"/>
</dbReference>
<proteinExistence type="predicted"/>
<evidence type="ECO:0000313" key="5">
    <source>
        <dbReference type="Proteomes" id="UP000005139"/>
    </source>
</evidence>
<keyword evidence="2" id="KW-0472">Membrane</keyword>
<dbReference type="AlphaFoldDB" id="A1HTF8"/>
<protein>
    <submittedName>
        <fullName evidence="4">SpoIID/LytB domain</fullName>
    </submittedName>
</protein>
<reference evidence="4 5" key="1">
    <citation type="submission" date="2007-01" db="EMBL/GenBank/DDBJ databases">
        <title>Annotation of the draft genome assembly of Thermosinus carboxydivorans Nor1.</title>
        <authorList>
            <consortium name="US DOE Joint Genome Institute (JGI-ORNL)"/>
            <person name="Larimer F."/>
            <person name="Land M."/>
            <person name="Hauser L."/>
        </authorList>
    </citation>
    <scope>NUCLEOTIDE SEQUENCE [LARGE SCALE GENOMIC DNA]</scope>
    <source>
        <strain evidence="4 5">Nor1</strain>
    </source>
</reference>
<dbReference type="Pfam" id="PF08486">
    <property type="entry name" value="SpoIID"/>
    <property type="match status" value="1"/>
</dbReference>
<keyword evidence="5" id="KW-1185">Reference proteome</keyword>
<dbReference type="eggNOG" id="COG2385">
    <property type="taxonomic scope" value="Bacteria"/>
</dbReference>
<evidence type="ECO:0000313" key="4">
    <source>
        <dbReference type="EMBL" id="EAX46707.1"/>
    </source>
</evidence>
<keyword evidence="2" id="KW-1133">Transmembrane helix</keyword>
<dbReference type="EMBL" id="AAWL01000024">
    <property type="protein sequence ID" value="EAX46707.1"/>
    <property type="molecule type" value="Genomic_DNA"/>
</dbReference>
<dbReference type="NCBIfam" id="TIGR02669">
    <property type="entry name" value="SpoIID_LytB"/>
    <property type="match status" value="1"/>
</dbReference>
<reference evidence="4 5" key="2">
    <citation type="submission" date="2007-01" db="EMBL/GenBank/DDBJ databases">
        <title>Sequencing of the draft genome and assembly of Thermosinus carboxydivorans Nor1.</title>
        <authorList>
            <consortium name="US DOE Joint Genome Institute (JGI-PGF)"/>
            <person name="Copeland A."/>
            <person name="Lucas S."/>
            <person name="Lapidus A."/>
            <person name="Barry K."/>
            <person name="Glavina del Rio T."/>
            <person name="Dalin E."/>
            <person name="Tice H."/>
            <person name="Bruce D."/>
            <person name="Pitluck S."/>
            <person name="Richardson P."/>
        </authorList>
    </citation>
    <scope>NUCLEOTIDE SEQUENCE [LARGE SCALE GENOMIC DNA]</scope>
    <source>
        <strain evidence="4 5">Nor1</strain>
    </source>
</reference>
<evidence type="ECO:0000259" key="3">
    <source>
        <dbReference type="Pfam" id="PF08486"/>
    </source>
</evidence>
<gene>
    <name evidence="4" type="ORF">TcarDRAFT_0474</name>
</gene>
<dbReference type="InterPro" id="IPR013486">
    <property type="entry name" value="SpoIID/LytB"/>
</dbReference>
<dbReference type="GO" id="GO:0030435">
    <property type="term" value="P:sporulation resulting in formation of a cellular spore"/>
    <property type="evidence" value="ECO:0007669"/>
    <property type="project" value="InterPro"/>
</dbReference>
<sequence>MRNNRYSVFAIVAIFVVIAVAGAFALLRPPAQKPAPLPTPPPAPAQPAPPPPQPIPGMPPFDADKYKAEPTVAVWMADKGQVEHMPLEKYLEGVIAQEMEPDWPLEALKAQAIASRTLTISAIEAGTIRRLHNADVSTSKDELQAYAPQKVNAAVRDAVEATRGQVLLYAGSLIYAIYHSSNGQINATKEESFPKEIPQPTPYFQPVTDDSFRYTPANIQAWEVKIPAGEVAAAVGYSGNPGDITILEKGPSGRILFIGAGDKKVYGAEFRKAVGYDRLKSTLITEMTFDGSHFIFKGKGWGNGVGLCQWGAYTFAKDGRSAEEILKHYYVGAEIRKLWD</sequence>
<dbReference type="OrthoDB" id="9794671at2"/>
<accession>A1HTF8</accession>
<feature type="transmembrane region" description="Helical" evidence="2">
    <location>
        <begin position="6"/>
        <end position="27"/>
    </location>
</feature>
<evidence type="ECO:0000256" key="2">
    <source>
        <dbReference type="SAM" id="Phobius"/>
    </source>
</evidence>
<dbReference type="Proteomes" id="UP000005139">
    <property type="component" value="Unassembled WGS sequence"/>
</dbReference>